<evidence type="ECO:0008006" key="4">
    <source>
        <dbReference type="Google" id="ProtNLM"/>
    </source>
</evidence>
<accession>A0ABN0Z6Z0</accession>
<protein>
    <recommendedName>
        <fullName evidence="4">YncE family protein</fullName>
    </recommendedName>
</protein>
<dbReference type="PROSITE" id="PS51318">
    <property type="entry name" value="TAT"/>
    <property type="match status" value="1"/>
</dbReference>
<evidence type="ECO:0000313" key="3">
    <source>
        <dbReference type="Proteomes" id="UP001500879"/>
    </source>
</evidence>
<proteinExistence type="predicted"/>
<dbReference type="InterPro" id="IPR015943">
    <property type="entry name" value="WD40/YVTN_repeat-like_dom_sf"/>
</dbReference>
<dbReference type="InterPro" id="IPR006311">
    <property type="entry name" value="TAT_signal"/>
</dbReference>
<name>A0ABN0Z6Z0_9ACTN</name>
<dbReference type="EMBL" id="BAAABX010000086">
    <property type="protein sequence ID" value="GAA0436286.1"/>
    <property type="molecule type" value="Genomic_DNA"/>
</dbReference>
<dbReference type="Gene3D" id="2.130.10.10">
    <property type="entry name" value="YVTN repeat-like/Quinoprotein amine dehydrogenase"/>
    <property type="match status" value="1"/>
</dbReference>
<reference evidence="2 3" key="1">
    <citation type="journal article" date="2019" name="Int. J. Syst. Evol. Microbiol.">
        <title>The Global Catalogue of Microorganisms (GCM) 10K type strain sequencing project: providing services to taxonomists for standard genome sequencing and annotation.</title>
        <authorList>
            <consortium name="The Broad Institute Genomics Platform"/>
            <consortium name="The Broad Institute Genome Sequencing Center for Infectious Disease"/>
            <person name="Wu L."/>
            <person name="Ma J."/>
        </authorList>
    </citation>
    <scope>NUCLEOTIDE SEQUENCE [LARGE SCALE GENOMIC DNA]</scope>
    <source>
        <strain evidence="2 3">JCM 4788</strain>
    </source>
</reference>
<feature type="chain" id="PRO_5045156350" description="YncE family protein" evidence="1">
    <location>
        <begin position="31"/>
        <end position="371"/>
    </location>
</feature>
<keyword evidence="1" id="KW-0732">Signal</keyword>
<keyword evidence="3" id="KW-1185">Reference proteome</keyword>
<gene>
    <name evidence="2" type="ORF">GCM10010357_67160</name>
</gene>
<evidence type="ECO:0000256" key="1">
    <source>
        <dbReference type="SAM" id="SignalP"/>
    </source>
</evidence>
<dbReference type="RefSeq" id="WP_344032492.1">
    <property type="nucleotide sequence ID" value="NZ_BAAABX010000086.1"/>
</dbReference>
<comment type="caution">
    <text evidence="2">The sequence shown here is derived from an EMBL/GenBank/DDBJ whole genome shotgun (WGS) entry which is preliminary data.</text>
</comment>
<evidence type="ECO:0000313" key="2">
    <source>
        <dbReference type="EMBL" id="GAA0436286.1"/>
    </source>
</evidence>
<organism evidence="2 3">
    <name type="scientific">Streptomyces luteireticuli</name>
    <dbReference type="NCBI Taxonomy" id="173858"/>
    <lineage>
        <taxon>Bacteria</taxon>
        <taxon>Bacillati</taxon>
        <taxon>Actinomycetota</taxon>
        <taxon>Actinomycetes</taxon>
        <taxon>Kitasatosporales</taxon>
        <taxon>Streptomycetaceae</taxon>
        <taxon>Streptomyces</taxon>
    </lineage>
</organism>
<dbReference type="SUPFAM" id="SSF101898">
    <property type="entry name" value="NHL repeat"/>
    <property type="match status" value="1"/>
</dbReference>
<feature type="signal peptide" evidence="1">
    <location>
        <begin position="1"/>
        <end position="30"/>
    </location>
</feature>
<sequence length="371" mass="39445">MKRRGFHRNLLTLAAAAAAGPLLGPAPARAAARRAVCRRTVTEYALPPAAETHEIVKLPGKPVVLVSQMSDSRLVKLRLDPDTEEVVGVGSAALGPSDAMLHGLAVSRRHPGRVWATHEAGNRLLLVDPRPDDLDAPPRVERAIDVPGGGKGPHYVGEFDDELWVTLKGSDQVLAIDHSEPSRFRLFPAKPHPIFIARHPVGGDFYVSQDQSSSLLRIDPGTGRARQIPVPADRGSTPVGLVAGAGAVWVVLLGTAESGTGTFGRIDERGRFTWFRLKDPAARSAGLLHLAFDPPHGLWLLGSSIVSSRASDQIVRVEFDSSYSTVLDEQVAALPTQLCKAHRILALPGGGVLATELTSATVARLAAGPMC</sequence>
<dbReference type="Proteomes" id="UP001500879">
    <property type="component" value="Unassembled WGS sequence"/>
</dbReference>